<feature type="chain" id="PRO_5043625838" description="DUF11 domain-containing protein" evidence="1">
    <location>
        <begin position="25"/>
        <end position="199"/>
    </location>
</feature>
<evidence type="ECO:0000259" key="2">
    <source>
        <dbReference type="Pfam" id="PF01345"/>
    </source>
</evidence>
<name>A0AAU2JJ79_9ACTN</name>
<feature type="domain" description="DUF11" evidence="2">
    <location>
        <begin position="28"/>
        <end position="142"/>
    </location>
</feature>
<sequence>MAAIGTVVVGVALPFALSATPAHAQAILSVTKSHEGNFARGEQGVYTITMTNSGDGGSGGLDLTDNLPTGLTVADIGGDLATACEATNGGTTVHCDNFAFIRTGSSTVTITVNVADNAPCSVTNTVTLTETTAEDVKTFSDSDPTAITGGDCDGGGGGSILPINLNGVIPMFNNITTNNNINSPDASNNSRQNFLLNAP</sequence>
<dbReference type="Pfam" id="PF01345">
    <property type="entry name" value="DUF11"/>
    <property type="match status" value="1"/>
</dbReference>
<evidence type="ECO:0000256" key="1">
    <source>
        <dbReference type="SAM" id="SignalP"/>
    </source>
</evidence>
<dbReference type="AlphaFoldDB" id="A0AAU2JJ79"/>
<reference evidence="3" key="1">
    <citation type="submission" date="2022-10" db="EMBL/GenBank/DDBJ databases">
        <title>The complete genomes of actinobacterial strains from the NBC collection.</title>
        <authorList>
            <person name="Joergensen T.S."/>
            <person name="Alvarez Arevalo M."/>
            <person name="Sterndorff E.B."/>
            <person name="Faurdal D."/>
            <person name="Vuksanovic O."/>
            <person name="Mourched A.-S."/>
            <person name="Charusanti P."/>
            <person name="Shaw S."/>
            <person name="Blin K."/>
            <person name="Weber T."/>
        </authorList>
    </citation>
    <scope>NUCLEOTIDE SEQUENCE</scope>
    <source>
        <strain evidence="3">NBC_00049</strain>
    </source>
</reference>
<gene>
    <name evidence="3" type="ORF">OG327_01255</name>
</gene>
<organism evidence="3">
    <name type="scientific">Streptomyces sp. NBC_00049</name>
    <dbReference type="NCBI Taxonomy" id="2903617"/>
    <lineage>
        <taxon>Bacteria</taxon>
        <taxon>Bacillati</taxon>
        <taxon>Actinomycetota</taxon>
        <taxon>Actinomycetes</taxon>
        <taxon>Kitasatosporales</taxon>
        <taxon>Streptomycetaceae</taxon>
        <taxon>Streptomyces</taxon>
    </lineage>
</organism>
<protein>
    <recommendedName>
        <fullName evidence="2">DUF11 domain-containing protein</fullName>
    </recommendedName>
</protein>
<evidence type="ECO:0000313" key="3">
    <source>
        <dbReference type="EMBL" id="WTU72066.1"/>
    </source>
</evidence>
<proteinExistence type="predicted"/>
<dbReference type="EMBL" id="CP108264">
    <property type="protein sequence ID" value="WTU72066.1"/>
    <property type="molecule type" value="Genomic_DNA"/>
</dbReference>
<feature type="signal peptide" evidence="1">
    <location>
        <begin position="1"/>
        <end position="24"/>
    </location>
</feature>
<keyword evidence="1" id="KW-0732">Signal</keyword>
<dbReference type="InterPro" id="IPR001434">
    <property type="entry name" value="OmcB-like_DUF11"/>
</dbReference>
<accession>A0AAU2JJ79</accession>